<dbReference type="Gene3D" id="1.20.1280.50">
    <property type="match status" value="1"/>
</dbReference>
<name>A0AAW0AY65_9AGAR</name>
<feature type="coiled-coil region" evidence="1">
    <location>
        <begin position="12"/>
        <end position="39"/>
    </location>
</feature>
<evidence type="ECO:0000256" key="1">
    <source>
        <dbReference type="SAM" id="Coils"/>
    </source>
</evidence>
<dbReference type="Proteomes" id="UP001362999">
    <property type="component" value="Unassembled WGS sequence"/>
</dbReference>
<organism evidence="2 3">
    <name type="scientific">Favolaschia claudopus</name>
    <dbReference type="NCBI Taxonomy" id="2862362"/>
    <lineage>
        <taxon>Eukaryota</taxon>
        <taxon>Fungi</taxon>
        <taxon>Dikarya</taxon>
        <taxon>Basidiomycota</taxon>
        <taxon>Agaricomycotina</taxon>
        <taxon>Agaricomycetes</taxon>
        <taxon>Agaricomycetidae</taxon>
        <taxon>Agaricales</taxon>
        <taxon>Marasmiineae</taxon>
        <taxon>Mycenaceae</taxon>
        <taxon>Favolaschia</taxon>
    </lineage>
</organism>
<sequence length="371" mass="41474">MVANFVEDRARLVELAHQIQTLEQALAALQLEELAIKERLNAYKYPVLTLPSEIVAEIFLHVLPKYPICPPLAGPDSPVLLTHICRLWREIACSTPQLWRAISLSSEEYKSLNPDCIWLSRAGCCPLSIRINETYQGSRRDLLATILPIRVRCEYLQLRLDFSCSALPTIEGEFPVLRHLDIELDDDPPEEVQFLDAPMLRSVVLEGWAASCVTRLPWTQLTSLSLHAISFEACVPALQQATNLLDCRLDITENDTEDFPFHAPPIVLPCLKSLKADTNESVDGFLPSLTLPALSSLTVCGELLGQDGVQSLRSLIARSGSCNLEHLDITCNPIAPLNENSYRLAFPSVRKIEFSSYPDPQLVHLLPDWDT</sequence>
<dbReference type="EMBL" id="JAWWNJ010000046">
    <property type="protein sequence ID" value="KAK7018495.1"/>
    <property type="molecule type" value="Genomic_DNA"/>
</dbReference>
<protein>
    <submittedName>
        <fullName evidence="2">F-box domain-containing protein</fullName>
    </submittedName>
</protein>
<evidence type="ECO:0000313" key="2">
    <source>
        <dbReference type="EMBL" id="KAK7018495.1"/>
    </source>
</evidence>
<accession>A0AAW0AY65</accession>
<evidence type="ECO:0000313" key="3">
    <source>
        <dbReference type="Proteomes" id="UP001362999"/>
    </source>
</evidence>
<keyword evidence="3" id="KW-1185">Reference proteome</keyword>
<dbReference type="AlphaFoldDB" id="A0AAW0AY65"/>
<dbReference type="InterPro" id="IPR032675">
    <property type="entry name" value="LRR_dom_sf"/>
</dbReference>
<gene>
    <name evidence="2" type="ORF">R3P38DRAFT_2983048</name>
</gene>
<dbReference type="Gene3D" id="3.80.10.10">
    <property type="entry name" value="Ribonuclease Inhibitor"/>
    <property type="match status" value="1"/>
</dbReference>
<dbReference type="SUPFAM" id="SSF52047">
    <property type="entry name" value="RNI-like"/>
    <property type="match status" value="1"/>
</dbReference>
<comment type="caution">
    <text evidence="2">The sequence shown here is derived from an EMBL/GenBank/DDBJ whole genome shotgun (WGS) entry which is preliminary data.</text>
</comment>
<reference evidence="2 3" key="1">
    <citation type="journal article" date="2024" name="J Genomics">
        <title>Draft genome sequencing and assembly of Favolaschia claudopus CIRM-BRFM 2984 isolated from oak limbs.</title>
        <authorList>
            <person name="Navarro D."/>
            <person name="Drula E."/>
            <person name="Chaduli D."/>
            <person name="Cazenave R."/>
            <person name="Ahrendt S."/>
            <person name="Wang J."/>
            <person name="Lipzen A."/>
            <person name="Daum C."/>
            <person name="Barry K."/>
            <person name="Grigoriev I.V."/>
            <person name="Favel A."/>
            <person name="Rosso M.N."/>
            <person name="Martin F."/>
        </authorList>
    </citation>
    <scope>NUCLEOTIDE SEQUENCE [LARGE SCALE GENOMIC DNA]</scope>
    <source>
        <strain evidence="2 3">CIRM-BRFM 2984</strain>
    </source>
</reference>
<keyword evidence="1" id="KW-0175">Coiled coil</keyword>
<proteinExistence type="predicted"/>